<dbReference type="Pfam" id="PF05940">
    <property type="entry name" value="NnrS"/>
    <property type="match status" value="1"/>
</dbReference>
<gene>
    <name evidence="2" type="ordered locus">Snov_1141</name>
</gene>
<feature type="transmembrane region" description="Helical" evidence="1">
    <location>
        <begin position="167"/>
        <end position="186"/>
    </location>
</feature>
<keyword evidence="1" id="KW-1133">Transmembrane helix</keyword>
<feature type="transmembrane region" description="Helical" evidence="1">
    <location>
        <begin position="324"/>
        <end position="346"/>
    </location>
</feature>
<dbReference type="eggNOG" id="COG3213">
    <property type="taxonomic scope" value="Bacteria"/>
</dbReference>
<feature type="transmembrane region" description="Helical" evidence="1">
    <location>
        <begin position="291"/>
        <end position="312"/>
    </location>
</feature>
<proteinExistence type="predicted"/>
<dbReference type="RefSeq" id="WP_013165965.1">
    <property type="nucleotide sequence ID" value="NC_014217.1"/>
</dbReference>
<feature type="transmembrane region" description="Helical" evidence="1">
    <location>
        <begin position="84"/>
        <end position="102"/>
    </location>
</feature>
<reference evidence="2 3" key="1">
    <citation type="journal article" date="2012" name="Stand. Genomic Sci.">
        <title>Complete genome sequence of the facultatively chemolithoautotrophic and methylotrophic alpha Proteobacterium Starkeya novella type strain (ATCC 8093(T)).</title>
        <authorList>
            <person name="Kappler U."/>
            <person name="Davenport K."/>
            <person name="Beatson S."/>
            <person name="Lucas S."/>
            <person name="Lapidus A."/>
            <person name="Copeland A."/>
            <person name="Berry K.W."/>
            <person name="Glavina Del Rio T."/>
            <person name="Hammon N."/>
            <person name="Dalin E."/>
            <person name="Tice H."/>
            <person name="Pitluck S."/>
            <person name="Richardson P."/>
            <person name="Bruce D."/>
            <person name="Goodwin L.A."/>
            <person name="Han C."/>
            <person name="Tapia R."/>
            <person name="Detter J.C."/>
            <person name="Chang Y.J."/>
            <person name="Jeffries C.D."/>
            <person name="Land M."/>
            <person name="Hauser L."/>
            <person name="Kyrpides N.C."/>
            <person name="Goker M."/>
            <person name="Ivanova N."/>
            <person name="Klenk H.P."/>
            <person name="Woyke T."/>
        </authorList>
    </citation>
    <scope>NUCLEOTIDE SEQUENCE [LARGE SCALE GENOMIC DNA]</scope>
    <source>
        <strain evidence="3">ATCC 8093 / DSM 506 / JCM 20403 / CCM 1077 / IAM 12100 / NBRC 12443 / NCIMB 10456</strain>
    </source>
</reference>
<accession>D7A7L2</accession>
<keyword evidence="3" id="KW-1185">Reference proteome</keyword>
<feature type="transmembrane region" description="Helical" evidence="1">
    <location>
        <begin position="352"/>
        <end position="375"/>
    </location>
</feature>
<feature type="transmembrane region" description="Helical" evidence="1">
    <location>
        <begin position="14"/>
        <end position="34"/>
    </location>
</feature>
<dbReference type="STRING" id="639283.Snov_1141"/>
<feature type="transmembrane region" description="Helical" evidence="1">
    <location>
        <begin position="206"/>
        <end position="226"/>
    </location>
</feature>
<feature type="transmembrane region" description="Helical" evidence="1">
    <location>
        <begin position="261"/>
        <end position="285"/>
    </location>
</feature>
<feature type="transmembrane region" description="Helical" evidence="1">
    <location>
        <begin position="137"/>
        <end position="155"/>
    </location>
</feature>
<sequence>MTTPHWLSGGFRPFFLLGALAMAGSVLGWIPVYLGGLEIPTALSARDWHVHTMLFGGVMAIIAGFALTAVSNWTGRPPVAGRELLGLVVLWLAGRVAVSTSALIGADAAMAVDLAFPLALAAVFAREVVAAGNYRNLRIVAVVAALGFADLAFHLEARLAGAADYSLRAAVALVLVLVLLIGGRIVPAFTRNWLTARKVTELPAAFSRLDMVSMVACGLGLAAWTALPDARATAVLLGLAGVLTAVRLCRWHGLATRSEPLLLVLHIGFATIPLGFIAVAASIVAPRLVDPVAAVHVWTVGTFGAMTLAVMTRASRGHSGRPLAAGRLEVAMFALVLVGAAARIAAPYAGGWMTHGLACAGLAWAVAYLLFAAGYGRMLLVPARRT</sequence>
<dbReference type="OrthoDB" id="9770040at2"/>
<protein>
    <submittedName>
        <fullName evidence="2">NnrS family protein</fullName>
    </submittedName>
</protein>
<evidence type="ECO:0000256" key="1">
    <source>
        <dbReference type="SAM" id="Phobius"/>
    </source>
</evidence>
<dbReference type="KEGG" id="sno:Snov_1141"/>
<name>D7A7L2_ANCN5</name>
<dbReference type="HOGENOM" id="CLU_041785_2_0_5"/>
<evidence type="ECO:0000313" key="3">
    <source>
        <dbReference type="Proteomes" id="UP000006633"/>
    </source>
</evidence>
<evidence type="ECO:0000313" key="2">
    <source>
        <dbReference type="EMBL" id="ADH88460.1"/>
    </source>
</evidence>
<keyword evidence="1" id="KW-0812">Transmembrane</keyword>
<feature type="transmembrane region" description="Helical" evidence="1">
    <location>
        <begin position="232"/>
        <end position="249"/>
    </location>
</feature>
<dbReference type="Proteomes" id="UP000006633">
    <property type="component" value="Chromosome"/>
</dbReference>
<dbReference type="InterPro" id="IPR010266">
    <property type="entry name" value="NnrS"/>
</dbReference>
<keyword evidence="1" id="KW-0472">Membrane</keyword>
<feature type="transmembrane region" description="Helical" evidence="1">
    <location>
        <begin position="108"/>
        <end position="125"/>
    </location>
</feature>
<dbReference type="EMBL" id="CP002026">
    <property type="protein sequence ID" value="ADH88460.1"/>
    <property type="molecule type" value="Genomic_DNA"/>
</dbReference>
<organism evidence="2 3">
    <name type="scientific">Ancylobacter novellus (strain ATCC 8093 / DSM 506 / JCM 20403 / CCM 1077 / IAM 12100 / NBRC 12443 / NCIMB 10456)</name>
    <name type="common">Starkeya novella</name>
    <dbReference type="NCBI Taxonomy" id="639283"/>
    <lineage>
        <taxon>Bacteria</taxon>
        <taxon>Pseudomonadati</taxon>
        <taxon>Pseudomonadota</taxon>
        <taxon>Alphaproteobacteria</taxon>
        <taxon>Hyphomicrobiales</taxon>
        <taxon>Xanthobacteraceae</taxon>
        <taxon>Ancylobacter</taxon>
    </lineage>
</organism>
<dbReference type="AlphaFoldDB" id="D7A7L2"/>
<feature type="transmembrane region" description="Helical" evidence="1">
    <location>
        <begin position="54"/>
        <end position="72"/>
    </location>
</feature>